<dbReference type="Gene3D" id="3.20.20.70">
    <property type="entry name" value="Aldolase class I"/>
    <property type="match status" value="1"/>
</dbReference>
<dbReference type="Pfam" id="PF03060">
    <property type="entry name" value="NMO"/>
    <property type="match status" value="1"/>
</dbReference>
<evidence type="ECO:0000313" key="5">
    <source>
        <dbReference type="EMBL" id="KAG0660246.1"/>
    </source>
</evidence>
<dbReference type="Proteomes" id="UP000777482">
    <property type="component" value="Unassembled WGS sequence"/>
</dbReference>
<dbReference type="PANTHER" id="PTHR32332">
    <property type="entry name" value="2-NITROPROPANE DIOXYGENASE"/>
    <property type="match status" value="1"/>
</dbReference>
<protein>
    <recommendedName>
        <fullName evidence="7">Nitronate monooxygenase domain-containing protein</fullName>
    </recommendedName>
</protein>
<keyword evidence="6" id="KW-1185">Reference proteome</keyword>
<feature type="region of interest" description="Disordered" evidence="4">
    <location>
        <begin position="264"/>
        <end position="291"/>
    </location>
</feature>
<dbReference type="InterPro" id="IPR013785">
    <property type="entry name" value="Aldolase_TIM"/>
</dbReference>
<dbReference type="InterPro" id="IPR004136">
    <property type="entry name" value="NMO"/>
</dbReference>
<comment type="caution">
    <text evidence="5">The sequence shown here is derived from an EMBL/GenBank/DDBJ whole genome shotgun (WGS) entry which is preliminary data.</text>
</comment>
<dbReference type="EMBL" id="PUHQ01000046">
    <property type="protein sequence ID" value="KAG0660246.1"/>
    <property type="molecule type" value="Genomic_DNA"/>
</dbReference>
<dbReference type="PANTHER" id="PTHR32332:SF31">
    <property type="entry name" value="2-NITROPROPANE DIOXYGENASE FAMILY, PUTATIVE (AFU_ORTHOLOGUE AFUA_2G09850)-RELATED"/>
    <property type="match status" value="1"/>
</dbReference>
<keyword evidence="2" id="KW-0288">FMN</keyword>
<dbReference type="OrthoDB" id="2349068at2759"/>
<evidence type="ECO:0008006" key="7">
    <source>
        <dbReference type="Google" id="ProtNLM"/>
    </source>
</evidence>
<gene>
    <name evidence="5" type="ORF">C6P46_004700</name>
</gene>
<dbReference type="GO" id="GO:0018580">
    <property type="term" value="F:nitronate monooxygenase activity"/>
    <property type="evidence" value="ECO:0007669"/>
    <property type="project" value="InterPro"/>
</dbReference>
<evidence type="ECO:0000256" key="2">
    <source>
        <dbReference type="ARBA" id="ARBA00022643"/>
    </source>
</evidence>
<dbReference type="SUPFAM" id="SSF51412">
    <property type="entry name" value="Inosine monophosphate dehydrogenase (IMPDH)"/>
    <property type="match status" value="1"/>
</dbReference>
<evidence type="ECO:0000256" key="4">
    <source>
        <dbReference type="SAM" id="MobiDB-lite"/>
    </source>
</evidence>
<sequence length="319" mass="33114">MAGVAGGRLAAAVHKAGGFGYIGAGHKPIETLVEDVQLAREALSLKEGDNLPLGIGFMGWKFEAQHLPADQGAQEGDKWLRYIIHGANARSIWISFAVDLKHWVDRARKIETEAPTEGNAAARTTKEKLLIVIMVHSADKAKEVMTWPGIDAIVLQGTEAGGHGADFDSGASLASLLNSVLALKSHPASAPLILAAGGISSPQAVSELLSHEGVAAVVTGTALCVADESTLSGPQKKLLVEAEDGETSTARSLRWDVARGTTGWPAGVDGRGLRDQTSEGTGEVQKGGPPVTWAGTGVGDVSTIAPAAEIVQHLMSKSF</sequence>
<evidence type="ECO:0000313" key="6">
    <source>
        <dbReference type="Proteomes" id="UP000777482"/>
    </source>
</evidence>
<name>A0A9P7B588_RHOMI</name>
<keyword evidence="3" id="KW-0560">Oxidoreductase</keyword>
<dbReference type="CDD" id="cd04730">
    <property type="entry name" value="NPD_like"/>
    <property type="match status" value="1"/>
</dbReference>
<reference evidence="5 6" key="1">
    <citation type="submission" date="2020-11" db="EMBL/GenBank/DDBJ databases">
        <title>Kefir isolates.</title>
        <authorList>
            <person name="Marcisauskas S."/>
            <person name="Kim Y."/>
            <person name="Blasche S."/>
        </authorList>
    </citation>
    <scope>NUCLEOTIDE SEQUENCE [LARGE SCALE GENOMIC DNA]</scope>
    <source>
        <strain evidence="5 6">KR</strain>
    </source>
</reference>
<dbReference type="AlphaFoldDB" id="A0A9P7B588"/>
<organism evidence="5 6">
    <name type="scientific">Rhodotorula mucilaginosa</name>
    <name type="common">Yeast</name>
    <name type="synonym">Rhodotorula rubra</name>
    <dbReference type="NCBI Taxonomy" id="5537"/>
    <lineage>
        <taxon>Eukaryota</taxon>
        <taxon>Fungi</taxon>
        <taxon>Dikarya</taxon>
        <taxon>Basidiomycota</taxon>
        <taxon>Pucciniomycotina</taxon>
        <taxon>Microbotryomycetes</taxon>
        <taxon>Sporidiobolales</taxon>
        <taxon>Sporidiobolaceae</taxon>
        <taxon>Rhodotorula</taxon>
    </lineage>
</organism>
<evidence type="ECO:0000256" key="1">
    <source>
        <dbReference type="ARBA" id="ARBA00022630"/>
    </source>
</evidence>
<accession>A0A9P7B588</accession>
<keyword evidence="1" id="KW-0285">Flavoprotein</keyword>
<proteinExistence type="predicted"/>
<evidence type="ECO:0000256" key="3">
    <source>
        <dbReference type="ARBA" id="ARBA00023002"/>
    </source>
</evidence>